<dbReference type="GO" id="GO:0003700">
    <property type="term" value="F:DNA-binding transcription factor activity"/>
    <property type="evidence" value="ECO:0007669"/>
    <property type="project" value="TreeGrafter"/>
</dbReference>
<organism evidence="4 5">
    <name type="scientific">Leucobacter massiliensis</name>
    <dbReference type="NCBI Taxonomy" id="1686285"/>
    <lineage>
        <taxon>Bacteria</taxon>
        <taxon>Bacillati</taxon>
        <taxon>Actinomycetota</taxon>
        <taxon>Actinomycetes</taxon>
        <taxon>Micrococcales</taxon>
        <taxon>Microbacteriaceae</taxon>
        <taxon>Leucobacter</taxon>
    </lineage>
</organism>
<protein>
    <submittedName>
        <fullName evidence="4">XRE family transcriptional regulator</fullName>
    </submittedName>
</protein>
<dbReference type="SMART" id="SM00530">
    <property type="entry name" value="HTH_XRE"/>
    <property type="match status" value="1"/>
</dbReference>
<evidence type="ECO:0000259" key="3">
    <source>
        <dbReference type="PROSITE" id="PS50943"/>
    </source>
</evidence>
<keyword evidence="1" id="KW-0238">DNA-binding</keyword>
<dbReference type="InterPro" id="IPR013096">
    <property type="entry name" value="Cupin_2"/>
</dbReference>
<dbReference type="OrthoDB" id="513181at2"/>
<dbReference type="Pfam" id="PF07883">
    <property type="entry name" value="Cupin_2"/>
    <property type="match status" value="1"/>
</dbReference>
<comment type="caution">
    <text evidence="4">The sequence shown here is derived from an EMBL/GenBank/DDBJ whole genome shotgun (WGS) entry which is preliminary data.</text>
</comment>
<reference evidence="4 5" key="1">
    <citation type="journal article" date="2017" name="New Microbes New Infect">
        <title>Genome sequence of 'Leucobacter massiliensis' sp. nov. isolated from human pharynx after travel to the 2014 Hajj.</title>
        <authorList>
            <person name="Leangapichart T."/>
            <person name="Gautret P."/>
            <person name="Nguyen T.T."/>
            <person name="Armstrong N."/>
            <person name="Rolain J.M."/>
        </authorList>
    </citation>
    <scope>NUCLEOTIDE SEQUENCE [LARGE SCALE GENOMIC DNA]</scope>
    <source>
        <strain evidence="4 5">122RC15</strain>
    </source>
</reference>
<dbReference type="PROSITE" id="PS50943">
    <property type="entry name" value="HTH_CROC1"/>
    <property type="match status" value="1"/>
</dbReference>
<dbReference type="EMBL" id="MWZD01000017">
    <property type="protein sequence ID" value="PRI10967.1"/>
    <property type="molecule type" value="Genomic_DNA"/>
</dbReference>
<dbReference type="SUPFAM" id="SSF51182">
    <property type="entry name" value="RmlC-like cupins"/>
    <property type="match status" value="1"/>
</dbReference>
<dbReference type="InterPro" id="IPR001387">
    <property type="entry name" value="Cro/C1-type_HTH"/>
</dbReference>
<dbReference type="GO" id="GO:0005829">
    <property type="term" value="C:cytosol"/>
    <property type="evidence" value="ECO:0007669"/>
    <property type="project" value="TreeGrafter"/>
</dbReference>
<feature type="domain" description="HTH cro/C1-type" evidence="3">
    <location>
        <begin position="11"/>
        <end position="65"/>
    </location>
</feature>
<evidence type="ECO:0000313" key="5">
    <source>
        <dbReference type="Proteomes" id="UP000238650"/>
    </source>
</evidence>
<dbReference type="InterPro" id="IPR011051">
    <property type="entry name" value="RmlC_Cupin_sf"/>
</dbReference>
<dbReference type="Gene3D" id="2.60.120.10">
    <property type="entry name" value="Jelly Rolls"/>
    <property type="match status" value="1"/>
</dbReference>
<dbReference type="CDD" id="cd02209">
    <property type="entry name" value="cupin_XRE_C"/>
    <property type="match status" value="1"/>
</dbReference>
<accession>A0A2S9QN22</accession>
<feature type="region of interest" description="Disordered" evidence="2">
    <location>
        <begin position="179"/>
        <end position="201"/>
    </location>
</feature>
<dbReference type="Pfam" id="PF01381">
    <property type="entry name" value="HTH_3"/>
    <property type="match status" value="1"/>
</dbReference>
<dbReference type="PANTHER" id="PTHR46797">
    <property type="entry name" value="HTH-TYPE TRANSCRIPTIONAL REGULATOR"/>
    <property type="match status" value="1"/>
</dbReference>
<dbReference type="AlphaFoldDB" id="A0A2S9QN22"/>
<dbReference type="InterPro" id="IPR010982">
    <property type="entry name" value="Lambda_DNA-bd_dom_sf"/>
</dbReference>
<dbReference type="Proteomes" id="UP000238650">
    <property type="component" value="Unassembled WGS sequence"/>
</dbReference>
<dbReference type="RefSeq" id="WP_105805426.1">
    <property type="nucleotide sequence ID" value="NZ_MWZD01000017.1"/>
</dbReference>
<sequence>MEELRSPGPRLRAARQERGWTLDELAGRAGMSVSTLSRLESGKRQASLELLLPLTRQLGIRVDDLLDSPERDPRVRRRPVTRDGMTIAPLTREASEVRAYKITYHPGAPERELQAHEGHEWLYVLSGRLQLDLGERQHLLGRGEAAEFDTTTPHRMRAAGTRAAEVVSIFNTVGERLHLRRTAAEEPETGPDAEQAAGRSD</sequence>
<evidence type="ECO:0000313" key="4">
    <source>
        <dbReference type="EMBL" id="PRI10967.1"/>
    </source>
</evidence>
<proteinExistence type="predicted"/>
<dbReference type="Gene3D" id="1.10.260.40">
    <property type="entry name" value="lambda repressor-like DNA-binding domains"/>
    <property type="match status" value="1"/>
</dbReference>
<name>A0A2S9QN22_9MICO</name>
<keyword evidence="5" id="KW-1185">Reference proteome</keyword>
<dbReference type="PANTHER" id="PTHR46797:SF1">
    <property type="entry name" value="METHYLPHOSPHONATE SYNTHASE"/>
    <property type="match status" value="1"/>
</dbReference>
<evidence type="ECO:0000256" key="1">
    <source>
        <dbReference type="ARBA" id="ARBA00023125"/>
    </source>
</evidence>
<evidence type="ECO:0000256" key="2">
    <source>
        <dbReference type="SAM" id="MobiDB-lite"/>
    </source>
</evidence>
<dbReference type="CDD" id="cd00093">
    <property type="entry name" value="HTH_XRE"/>
    <property type="match status" value="1"/>
</dbReference>
<gene>
    <name evidence="4" type="ORF">B4915_08770</name>
</gene>
<dbReference type="SUPFAM" id="SSF47413">
    <property type="entry name" value="lambda repressor-like DNA-binding domains"/>
    <property type="match status" value="1"/>
</dbReference>
<dbReference type="InterPro" id="IPR014710">
    <property type="entry name" value="RmlC-like_jellyroll"/>
</dbReference>
<dbReference type="InterPro" id="IPR050807">
    <property type="entry name" value="TransReg_Diox_bact_type"/>
</dbReference>
<dbReference type="GO" id="GO:0003677">
    <property type="term" value="F:DNA binding"/>
    <property type="evidence" value="ECO:0007669"/>
    <property type="project" value="UniProtKB-KW"/>
</dbReference>